<feature type="signal peptide" evidence="1">
    <location>
        <begin position="1"/>
        <end position="40"/>
    </location>
</feature>
<dbReference type="Gene3D" id="2.120.10.30">
    <property type="entry name" value="TolB, C-terminal domain"/>
    <property type="match status" value="1"/>
</dbReference>
<dbReference type="Proteomes" id="UP000182800">
    <property type="component" value="Unassembled WGS sequence"/>
</dbReference>
<dbReference type="InterPro" id="IPR011042">
    <property type="entry name" value="6-blade_b-propeller_TolB-like"/>
</dbReference>
<reference evidence="4 6" key="2">
    <citation type="submission" date="2016-08" db="EMBL/GenBank/DDBJ databases">
        <authorList>
            <person name="Varghese N."/>
            <person name="Submissions Spin"/>
        </authorList>
    </citation>
    <scope>NUCLEOTIDE SEQUENCE [LARGE SCALE GENOMIC DNA]</scope>
    <source>
        <strain evidence="4 6">HL-109</strain>
    </source>
</reference>
<dbReference type="AlphaFoldDB" id="A0A0P8A4N5"/>
<keyword evidence="6" id="KW-1185">Reference proteome</keyword>
<dbReference type="InterPro" id="IPR011041">
    <property type="entry name" value="Quinoprot_gluc/sorb_DH_b-prop"/>
</dbReference>
<comment type="caution">
    <text evidence="3">The sequence shown here is derived from an EMBL/GenBank/DDBJ whole genome shotgun (WGS) entry which is preliminary data.</text>
</comment>
<organism evidence="3 5">
    <name type="scientific">Saliniramus fredricksonii</name>
    <dbReference type="NCBI Taxonomy" id="1653334"/>
    <lineage>
        <taxon>Bacteria</taxon>
        <taxon>Pseudomonadati</taxon>
        <taxon>Pseudomonadota</taxon>
        <taxon>Alphaproteobacteria</taxon>
        <taxon>Hyphomicrobiales</taxon>
        <taxon>Salinarimonadaceae</taxon>
        <taxon>Saliniramus</taxon>
    </lineage>
</organism>
<gene>
    <name evidence="4" type="ORF">GA0071312_3732</name>
    <name evidence="3" type="ORF">HLUCCO17_00480</name>
</gene>
<dbReference type="Proteomes" id="UP000050497">
    <property type="component" value="Unassembled WGS sequence"/>
</dbReference>
<keyword evidence="1" id="KW-0732">Signal</keyword>
<dbReference type="EMBL" id="LJSX01000001">
    <property type="protein sequence ID" value="KPQ12603.1"/>
    <property type="molecule type" value="Genomic_DNA"/>
</dbReference>
<dbReference type="EMBL" id="FMBM01000003">
    <property type="protein sequence ID" value="SCC82722.1"/>
    <property type="molecule type" value="Genomic_DNA"/>
</dbReference>
<evidence type="ECO:0000313" key="6">
    <source>
        <dbReference type="Proteomes" id="UP000182800"/>
    </source>
</evidence>
<evidence type="ECO:0000259" key="2">
    <source>
        <dbReference type="Pfam" id="PF07995"/>
    </source>
</evidence>
<dbReference type="RefSeq" id="WP_238947337.1">
    <property type="nucleotide sequence ID" value="NZ_FMBM01000003.1"/>
</dbReference>
<proteinExistence type="predicted"/>
<name>A0A0P8A4N5_9HYPH</name>
<feature type="domain" description="Glucose/Sorbosone dehydrogenase" evidence="2">
    <location>
        <begin position="65"/>
        <end position="394"/>
    </location>
</feature>
<dbReference type="STRING" id="1653334.GA0071312_3732"/>
<accession>A0A0P8A4N5</accession>
<evidence type="ECO:0000313" key="5">
    <source>
        <dbReference type="Proteomes" id="UP000050497"/>
    </source>
</evidence>
<sequence length="399" mass="42711">MADVTLRFLQYRRMRKVALALSFAGIAALAGPALTGSAQAQANPAPERVATQDYELLVETVASGLRHPWSLAFLPDGAMLVTERAGTVRLVTPDGRVSDPLAGTPPVADINQGGMLDIALDPDFAENRRVYMAYAEERGGGIGLSVARAALDREAEAFATPQVIFRQMPALSGGRHFGSRLVFHPDGTLFITAGDRGSHSDESQEPANHIGAIMRINPDGSIPAGNPHESMPGWAPEIWSIGHRNVQGAAMRPGTEQLWAHEHGARGGDEINLIEPGLNYGWPVIAYGVHYSGAPIGLGTHEEGMTQPVFYWDPSIAPSGMAFYEGDAFPQWRGDLFVGALAGRLLSRLTFAGDAVIAEERMLGGLGERIRDVRNGPDGALYLLTDAENGRILRLVPAP</sequence>
<evidence type="ECO:0000256" key="1">
    <source>
        <dbReference type="SAM" id="SignalP"/>
    </source>
</evidence>
<feature type="chain" id="PRO_5006147692" evidence="1">
    <location>
        <begin position="41"/>
        <end position="399"/>
    </location>
</feature>
<dbReference type="PATRIC" id="fig|1653334.4.peg.1856"/>
<dbReference type="SUPFAM" id="SSF50952">
    <property type="entry name" value="Soluble quinoprotein glucose dehydrogenase"/>
    <property type="match status" value="1"/>
</dbReference>
<dbReference type="PANTHER" id="PTHR19328">
    <property type="entry name" value="HEDGEHOG-INTERACTING PROTEIN"/>
    <property type="match status" value="1"/>
</dbReference>
<dbReference type="InterPro" id="IPR012938">
    <property type="entry name" value="Glc/Sorbosone_DH"/>
</dbReference>
<dbReference type="PANTHER" id="PTHR19328:SF75">
    <property type="entry name" value="ALDOSE SUGAR DEHYDROGENASE YLII"/>
    <property type="match status" value="1"/>
</dbReference>
<protein>
    <submittedName>
        <fullName evidence="4">Glucose/arabinose dehydrogenase, beta-propeller fold</fullName>
    </submittedName>
    <submittedName>
        <fullName evidence="3">Glucose/sorbosone dehydrogenase family protein</fullName>
    </submittedName>
</protein>
<evidence type="ECO:0000313" key="4">
    <source>
        <dbReference type="EMBL" id="SCC82722.1"/>
    </source>
</evidence>
<dbReference type="Pfam" id="PF07995">
    <property type="entry name" value="GSDH"/>
    <property type="match status" value="1"/>
</dbReference>
<reference evidence="3 5" key="1">
    <citation type="submission" date="2015-09" db="EMBL/GenBank/DDBJ databases">
        <title>Identification and resolution of microdiversity through metagenomic sequencing of parallel consortia.</title>
        <authorList>
            <person name="Nelson W.C."/>
            <person name="Romine M.F."/>
            <person name="Lindemann S.R."/>
        </authorList>
    </citation>
    <scope>NUCLEOTIDE SEQUENCE [LARGE SCALE GENOMIC DNA]</scope>
    <source>
        <strain evidence="3">HL-109</strain>
    </source>
</reference>
<evidence type="ECO:0000313" key="3">
    <source>
        <dbReference type="EMBL" id="KPQ12603.1"/>
    </source>
</evidence>